<evidence type="ECO:0000313" key="2">
    <source>
        <dbReference type="Proteomes" id="UP000030300"/>
    </source>
</evidence>
<dbReference type="AlphaFoldDB" id="A0A0A1DHE6"/>
<proteinExistence type="predicted"/>
<accession>A0A0A1DHE6</accession>
<protein>
    <submittedName>
        <fullName evidence="1">Uncharacterized protein</fullName>
    </submittedName>
</protein>
<gene>
    <name evidence="1" type="ORF">KR76_08010</name>
</gene>
<name>A0A0A1DHE6_NOCSI</name>
<dbReference type="EMBL" id="CP009896">
    <property type="protein sequence ID" value="AIY16729.1"/>
    <property type="molecule type" value="Genomic_DNA"/>
</dbReference>
<dbReference type="Proteomes" id="UP000030300">
    <property type="component" value="Chromosome"/>
</dbReference>
<organism evidence="1 2">
    <name type="scientific">Nocardioides simplex</name>
    <name type="common">Arthrobacter simplex</name>
    <dbReference type="NCBI Taxonomy" id="2045"/>
    <lineage>
        <taxon>Bacteria</taxon>
        <taxon>Bacillati</taxon>
        <taxon>Actinomycetota</taxon>
        <taxon>Actinomycetes</taxon>
        <taxon>Propionibacteriales</taxon>
        <taxon>Nocardioidaceae</taxon>
        <taxon>Pimelobacter</taxon>
    </lineage>
</organism>
<keyword evidence="2" id="KW-1185">Reference proteome</keyword>
<evidence type="ECO:0000313" key="1">
    <source>
        <dbReference type="EMBL" id="AIY16729.1"/>
    </source>
</evidence>
<reference evidence="1 2" key="1">
    <citation type="journal article" date="2015" name="Genome Announc.">
        <title>Complete Genome Sequence of Steroid-Transforming Nocardioides simplex VKM Ac-2033D.</title>
        <authorList>
            <person name="Shtratnikova V.Y."/>
            <person name="Schelkunov M.I."/>
            <person name="Pekov Y.A."/>
            <person name="Fokina V.V."/>
            <person name="Logacheva M.D."/>
            <person name="Sokolov S.L."/>
            <person name="Bragin E.Y."/>
            <person name="Ashapkin V.V."/>
            <person name="Donova M.V."/>
        </authorList>
    </citation>
    <scope>NUCLEOTIDE SEQUENCE [LARGE SCALE GENOMIC DNA]</scope>
    <source>
        <strain evidence="1 2">VKM Ac-2033D</strain>
    </source>
</reference>
<sequence length="140" mass="14332">MRDAYRAATGESVPTWAPEIAIHVGGRLAGRITAAEASAGSSWDACPQGEQEYAGRPCPVGPAAALNALLADGGAPTATEGAPAVVGCDKPERPRVAGAVDSVSIVPDQQHQDCFAAFSWTLYLNGEDEIVATDLVLSSP</sequence>
<dbReference type="KEGG" id="psim:KR76_08010"/>
<dbReference type="HOGENOM" id="CLU_1833098_0_0_11"/>